<keyword evidence="3" id="KW-0813">Transport</keyword>
<evidence type="ECO:0000256" key="3">
    <source>
        <dbReference type="ARBA" id="ARBA00022448"/>
    </source>
</evidence>
<feature type="transmembrane region" description="Helical" evidence="8">
    <location>
        <begin position="94"/>
        <end position="114"/>
    </location>
</feature>
<feature type="transmembrane region" description="Helical" evidence="8">
    <location>
        <begin position="251"/>
        <end position="269"/>
    </location>
</feature>
<accession>A0ABD3QBU0</accession>
<dbReference type="Proteomes" id="UP001516023">
    <property type="component" value="Unassembled WGS sequence"/>
</dbReference>
<evidence type="ECO:0000313" key="10">
    <source>
        <dbReference type="Proteomes" id="UP001516023"/>
    </source>
</evidence>
<reference evidence="9 10" key="1">
    <citation type="journal article" date="2020" name="G3 (Bethesda)">
        <title>Improved Reference Genome for Cyclotella cryptica CCMP332, a Model for Cell Wall Morphogenesis, Salinity Adaptation, and Lipid Production in Diatoms (Bacillariophyta).</title>
        <authorList>
            <person name="Roberts W.R."/>
            <person name="Downey K.M."/>
            <person name="Ruck E.C."/>
            <person name="Traller J.C."/>
            <person name="Alverson A.J."/>
        </authorList>
    </citation>
    <scope>NUCLEOTIDE SEQUENCE [LARGE SCALE GENOMIC DNA]</scope>
    <source>
        <strain evidence="9 10">CCMP332</strain>
    </source>
</reference>
<feature type="transmembrane region" description="Helical" evidence="8">
    <location>
        <begin position="142"/>
        <end position="165"/>
    </location>
</feature>
<dbReference type="InterPro" id="IPR006043">
    <property type="entry name" value="NCS2"/>
</dbReference>
<evidence type="ECO:0000256" key="5">
    <source>
        <dbReference type="ARBA" id="ARBA00022989"/>
    </source>
</evidence>
<keyword evidence="5 8" id="KW-1133">Transmembrane helix</keyword>
<feature type="transmembrane region" description="Helical" evidence="8">
    <location>
        <begin position="408"/>
        <end position="429"/>
    </location>
</feature>
<feature type="transmembrane region" description="Helical" evidence="8">
    <location>
        <begin position="332"/>
        <end position="354"/>
    </location>
</feature>
<evidence type="ECO:0000256" key="1">
    <source>
        <dbReference type="ARBA" id="ARBA00004127"/>
    </source>
</evidence>
<sequence>MYQQIKNSVNKLDARFNDSRAGKFFALEERGSKLSTELSAGTATFLTMAYILAVNPRILAESGGPCVPPDGDIFSPDYETCMEEVKRQYITSTAIGSMIGCLLMGLLGNLPIALAPGMGMNAYFTYSVVGWRGTGMVPYETALTAILIEGAIFLVLALTGVRFALAKLIPEPIRLATAPGIGAFLAHLGFQTAEGLGIVVSDIATAVTLGACPPDKRTPIVAYDDACAQAGVCVTSDAYTCDVLGGRMTSATTWLGIVGLLLMVTMLAYKKSSGIIAGILFVTFVSWFRNTAVTYFPDTPEGDARFDYFRQVVAVEPMDMILVKYSNDLQGAAVALLTFLYVDFMDTTGTLLGLVSHMGLLDENGDFPRSRASFSADAIATMVGSIFGLSPVTSYIESAAGVEAGGRTGLTAVFAAFYFALAVFFAPIFASIPPWATGGSLILVGALMCRSLARVQWHKVDHAVTAFVTIMLMPLTYSIAYGIIGGFFCWIVLQIIFQSLALVGIKLPHTDGLADDEVLKHSVDETHRDVTIHDAAHSKHEKLVDDNLEEVEKTNSMDDDTPKIESA</sequence>
<organism evidence="9 10">
    <name type="scientific">Cyclotella cryptica</name>
    <dbReference type="NCBI Taxonomy" id="29204"/>
    <lineage>
        <taxon>Eukaryota</taxon>
        <taxon>Sar</taxon>
        <taxon>Stramenopiles</taxon>
        <taxon>Ochrophyta</taxon>
        <taxon>Bacillariophyta</taxon>
        <taxon>Coscinodiscophyceae</taxon>
        <taxon>Thalassiosirophycidae</taxon>
        <taxon>Stephanodiscales</taxon>
        <taxon>Stephanodiscaceae</taxon>
        <taxon>Cyclotella</taxon>
    </lineage>
</organism>
<dbReference type="EMBL" id="JABMIG020000054">
    <property type="protein sequence ID" value="KAL3797522.1"/>
    <property type="molecule type" value="Genomic_DNA"/>
</dbReference>
<proteinExistence type="inferred from homology"/>
<feature type="transmembrane region" description="Helical" evidence="8">
    <location>
        <begin position="435"/>
        <end position="453"/>
    </location>
</feature>
<comment type="subcellular location">
    <subcellularLocation>
        <location evidence="1">Endomembrane system</location>
        <topology evidence="1">Multi-pass membrane protein</topology>
    </subcellularLocation>
</comment>
<feature type="transmembrane region" description="Helical" evidence="8">
    <location>
        <begin position="374"/>
        <end position="396"/>
    </location>
</feature>
<feature type="transmembrane region" description="Helical" evidence="8">
    <location>
        <begin position="483"/>
        <end position="505"/>
    </location>
</feature>
<feature type="transmembrane region" description="Helical" evidence="8">
    <location>
        <begin position="275"/>
        <end position="296"/>
    </location>
</feature>
<evidence type="ECO:0000256" key="4">
    <source>
        <dbReference type="ARBA" id="ARBA00022692"/>
    </source>
</evidence>
<comment type="similarity">
    <text evidence="2">Belongs to the nucleobase:cation symporter-2 (NCS2) (TC 2.A.40) family. Azg-like subfamily.</text>
</comment>
<evidence type="ECO:0000256" key="8">
    <source>
        <dbReference type="SAM" id="Phobius"/>
    </source>
</evidence>
<keyword evidence="10" id="KW-1185">Reference proteome</keyword>
<evidence type="ECO:0000256" key="7">
    <source>
        <dbReference type="SAM" id="MobiDB-lite"/>
    </source>
</evidence>
<evidence type="ECO:0008006" key="11">
    <source>
        <dbReference type="Google" id="ProtNLM"/>
    </source>
</evidence>
<evidence type="ECO:0000313" key="9">
    <source>
        <dbReference type="EMBL" id="KAL3797522.1"/>
    </source>
</evidence>
<keyword evidence="4 8" id="KW-0812">Transmembrane</keyword>
<dbReference type="InterPro" id="IPR045018">
    <property type="entry name" value="Azg-like"/>
</dbReference>
<dbReference type="PANTHER" id="PTHR43337:SF1">
    <property type="entry name" value="XANTHINE_URACIL PERMEASE C887.17-RELATED"/>
    <property type="match status" value="1"/>
</dbReference>
<comment type="caution">
    <text evidence="9">The sequence shown here is derived from an EMBL/GenBank/DDBJ whole genome shotgun (WGS) entry which is preliminary data.</text>
</comment>
<dbReference type="Pfam" id="PF00860">
    <property type="entry name" value="Xan_ur_permease"/>
    <property type="match status" value="2"/>
</dbReference>
<keyword evidence="6 8" id="KW-0472">Membrane</keyword>
<dbReference type="GO" id="GO:0012505">
    <property type="term" value="C:endomembrane system"/>
    <property type="evidence" value="ECO:0007669"/>
    <property type="project" value="UniProtKB-SubCell"/>
</dbReference>
<dbReference type="PANTHER" id="PTHR43337">
    <property type="entry name" value="XANTHINE/URACIL PERMEASE C887.17-RELATED"/>
    <property type="match status" value="1"/>
</dbReference>
<name>A0ABD3QBU0_9STRA</name>
<dbReference type="AlphaFoldDB" id="A0ABD3QBU0"/>
<feature type="region of interest" description="Disordered" evidence="7">
    <location>
        <begin position="546"/>
        <end position="567"/>
    </location>
</feature>
<evidence type="ECO:0000256" key="2">
    <source>
        <dbReference type="ARBA" id="ARBA00005697"/>
    </source>
</evidence>
<protein>
    <recommendedName>
        <fullName evidence="11">Xanthine/uracil/vitamin C permease</fullName>
    </recommendedName>
</protein>
<gene>
    <name evidence="9" type="ORF">HJC23_009886</name>
</gene>
<evidence type="ECO:0000256" key="6">
    <source>
        <dbReference type="ARBA" id="ARBA00023136"/>
    </source>
</evidence>
<dbReference type="GO" id="GO:1904823">
    <property type="term" value="P:purine nucleobase transmembrane transport"/>
    <property type="evidence" value="ECO:0007669"/>
    <property type="project" value="UniProtKB-ARBA"/>
</dbReference>